<dbReference type="Pfam" id="PF00126">
    <property type="entry name" value="HTH_1"/>
    <property type="match status" value="1"/>
</dbReference>
<evidence type="ECO:0000256" key="2">
    <source>
        <dbReference type="ARBA" id="ARBA00023015"/>
    </source>
</evidence>
<gene>
    <name evidence="6" type="ORF">CU103_09500</name>
</gene>
<dbReference type="RefSeq" id="WP_106663929.1">
    <property type="nucleotide sequence ID" value="NZ_PGGM01000003.1"/>
</dbReference>
<dbReference type="AlphaFoldDB" id="A0A2P7BG98"/>
<dbReference type="SUPFAM" id="SSF46785">
    <property type="entry name" value="Winged helix' DNA-binding domain"/>
    <property type="match status" value="1"/>
</dbReference>
<reference evidence="7" key="1">
    <citation type="submission" date="2017-11" db="EMBL/GenBank/DDBJ databases">
        <authorList>
            <person name="Kuznetsova I."/>
            <person name="Sazanova A."/>
            <person name="Chirak E."/>
            <person name="Safronova V."/>
            <person name="Willems A."/>
        </authorList>
    </citation>
    <scope>NUCLEOTIDE SEQUENCE [LARGE SCALE GENOMIC DNA]</scope>
    <source>
        <strain evidence="7">CCBAU 03422</strain>
    </source>
</reference>
<organism evidence="6 7">
    <name type="scientific">Phyllobacterium sophorae</name>
    <dbReference type="NCBI Taxonomy" id="1520277"/>
    <lineage>
        <taxon>Bacteria</taxon>
        <taxon>Pseudomonadati</taxon>
        <taxon>Pseudomonadota</taxon>
        <taxon>Alphaproteobacteria</taxon>
        <taxon>Hyphomicrobiales</taxon>
        <taxon>Phyllobacteriaceae</taxon>
        <taxon>Phyllobacterium</taxon>
    </lineage>
</organism>
<dbReference type="PANTHER" id="PTHR30126:SF39">
    <property type="entry name" value="HTH-TYPE TRANSCRIPTIONAL REGULATOR CYSL"/>
    <property type="match status" value="1"/>
</dbReference>
<name>A0A2P7BG98_9HYPH</name>
<dbReference type="Proteomes" id="UP000241764">
    <property type="component" value="Unassembled WGS sequence"/>
</dbReference>
<dbReference type="GO" id="GO:0003700">
    <property type="term" value="F:DNA-binding transcription factor activity"/>
    <property type="evidence" value="ECO:0007669"/>
    <property type="project" value="InterPro"/>
</dbReference>
<dbReference type="Gene3D" id="1.10.10.10">
    <property type="entry name" value="Winged helix-like DNA-binding domain superfamily/Winged helix DNA-binding domain"/>
    <property type="match status" value="1"/>
</dbReference>
<dbReference type="PANTHER" id="PTHR30126">
    <property type="entry name" value="HTH-TYPE TRANSCRIPTIONAL REGULATOR"/>
    <property type="match status" value="1"/>
</dbReference>
<protein>
    <submittedName>
        <fullName evidence="6">LysR family transcriptional regulator</fullName>
    </submittedName>
</protein>
<keyword evidence="3" id="KW-0238">DNA-binding</keyword>
<comment type="caution">
    <text evidence="6">The sequence shown here is derived from an EMBL/GenBank/DDBJ whole genome shotgun (WGS) entry which is preliminary data.</text>
</comment>
<evidence type="ECO:0000313" key="7">
    <source>
        <dbReference type="Proteomes" id="UP000241764"/>
    </source>
</evidence>
<dbReference type="InterPro" id="IPR005119">
    <property type="entry name" value="LysR_subst-bd"/>
</dbReference>
<dbReference type="InterPro" id="IPR000847">
    <property type="entry name" value="LysR_HTH_N"/>
</dbReference>
<evidence type="ECO:0000256" key="4">
    <source>
        <dbReference type="ARBA" id="ARBA00023163"/>
    </source>
</evidence>
<evidence type="ECO:0000256" key="1">
    <source>
        <dbReference type="ARBA" id="ARBA00009437"/>
    </source>
</evidence>
<evidence type="ECO:0000313" key="6">
    <source>
        <dbReference type="EMBL" id="PSH65514.1"/>
    </source>
</evidence>
<dbReference type="InterPro" id="IPR036390">
    <property type="entry name" value="WH_DNA-bd_sf"/>
</dbReference>
<dbReference type="PRINTS" id="PR00039">
    <property type="entry name" value="HTHLYSR"/>
</dbReference>
<dbReference type="GO" id="GO:0000976">
    <property type="term" value="F:transcription cis-regulatory region binding"/>
    <property type="evidence" value="ECO:0007669"/>
    <property type="project" value="TreeGrafter"/>
</dbReference>
<dbReference type="SUPFAM" id="SSF53850">
    <property type="entry name" value="Periplasmic binding protein-like II"/>
    <property type="match status" value="1"/>
</dbReference>
<proteinExistence type="inferred from homology"/>
<feature type="domain" description="HTH lysR-type" evidence="5">
    <location>
        <begin position="10"/>
        <end position="66"/>
    </location>
</feature>
<dbReference type="Pfam" id="PF03466">
    <property type="entry name" value="LysR_substrate"/>
    <property type="match status" value="1"/>
</dbReference>
<dbReference type="OrthoDB" id="9808620at2"/>
<keyword evidence="2" id="KW-0805">Transcription regulation</keyword>
<keyword evidence="7" id="KW-1185">Reference proteome</keyword>
<evidence type="ECO:0000259" key="5">
    <source>
        <dbReference type="PROSITE" id="PS50931"/>
    </source>
</evidence>
<evidence type="ECO:0000256" key="3">
    <source>
        <dbReference type="ARBA" id="ARBA00023125"/>
    </source>
</evidence>
<dbReference type="InterPro" id="IPR036388">
    <property type="entry name" value="WH-like_DNA-bd_sf"/>
</dbReference>
<comment type="similarity">
    <text evidence="1">Belongs to the LysR transcriptional regulatory family.</text>
</comment>
<sequence>MNRVFASQATLHKLEIFCMVCDLQSVTRVAERMRVAQPVITAHIRFLEDKLGARLFERSGRRLVLTTAGARVHVWARDVITRTRELERELAISVDGESGSAMVAASMTVGSYVLPPMFALFRRVSPKGGVTVQISNPQLVTAAVRDGSCDFGVCILDPRHDVDGLVVERLWTEQLILIAAADSKLVGDTASPDEIGALPFVSSPRNQVRREIEEDALHAHGIVGRQVVLEFGHPEAMKQAVRSHAGVAFVMETSVRDELSRGLVRHIATPGLDLPVPVFMVHHRGKGFSDFQERLMQFVRKAAIEDRPPMYGMEMPRASHTGE</sequence>
<dbReference type="PROSITE" id="PS50931">
    <property type="entry name" value="HTH_LYSR"/>
    <property type="match status" value="1"/>
</dbReference>
<accession>A0A2P7BG98</accession>
<keyword evidence="4" id="KW-0804">Transcription</keyword>
<dbReference type="EMBL" id="PGGM01000003">
    <property type="protein sequence ID" value="PSH65514.1"/>
    <property type="molecule type" value="Genomic_DNA"/>
</dbReference>
<dbReference type="Gene3D" id="3.40.190.290">
    <property type="match status" value="1"/>
</dbReference>